<dbReference type="Proteomes" id="UP000484015">
    <property type="component" value="Unassembled WGS sequence"/>
</dbReference>
<dbReference type="AlphaFoldDB" id="A0A6L6PZ45"/>
<keyword evidence="2" id="KW-1185">Reference proteome</keyword>
<sequence length="437" mass="48648">MQLVHGSDIQRALRDILPIRIAVAYVGIDWATYIEAKLLKEIVLSPTLGTNPSAIMEIADLLGWENVHFLDNLHAKIYLGATKAAVGSFNLTANGLSAEGLEEAGFVVQESRALAGLDALLESYKSQAVATYPTTKEKLERVAALRAQWDRAVKTGAIRNDAKPKELPEYQSVAPDEFYVCWVAGEVQYNEDVVPMGMVKDAVSFLENDKVQPDRWILCWCARNDGLPDERRKPYWLHVDEVLSNGALDEQYTKLAIERNDRCPLPPPFELTDAAVSALRAILNSGRFPAFQGNVNPWSINPTLPQLPAFLEALREELGMVPIAASSNADQIDSLKKIFAERIRTAMDISLEKKYVTHAIDGLLQARHAVDVAKRLVRPGADIKSGLKKLARAKALHLSFESIMLEKQFQPLFSHQDLECARFNLMEADPLYQVKCS</sequence>
<evidence type="ECO:0008006" key="3">
    <source>
        <dbReference type="Google" id="ProtNLM"/>
    </source>
</evidence>
<gene>
    <name evidence="1" type="ORF">GM668_11435</name>
</gene>
<evidence type="ECO:0000313" key="1">
    <source>
        <dbReference type="EMBL" id="MTW02695.1"/>
    </source>
</evidence>
<evidence type="ECO:0000313" key="2">
    <source>
        <dbReference type="Proteomes" id="UP000484015"/>
    </source>
</evidence>
<dbReference type="OrthoDB" id="7063774at2"/>
<accession>A0A6L6PZ45</accession>
<comment type="caution">
    <text evidence="1">The sequence shown here is derived from an EMBL/GenBank/DDBJ whole genome shotgun (WGS) entry which is preliminary data.</text>
</comment>
<organism evidence="1 2">
    <name type="scientific">Pseudoduganella ginsengisoli</name>
    <dbReference type="NCBI Taxonomy" id="1462440"/>
    <lineage>
        <taxon>Bacteria</taxon>
        <taxon>Pseudomonadati</taxon>
        <taxon>Pseudomonadota</taxon>
        <taxon>Betaproteobacteria</taxon>
        <taxon>Burkholderiales</taxon>
        <taxon>Oxalobacteraceae</taxon>
        <taxon>Telluria group</taxon>
        <taxon>Pseudoduganella</taxon>
    </lineage>
</organism>
<dbReference type="CDD" id="cd09117">
    <property type="entry name" value="PLDc_Bfil_DEXD_like"/>
    <property type="match status" value="1"/>
</dbReference>
<dbReference type="EMBL" id="WNLA01000006">
    <property type="protein sequence ID" value="MTW02695.1"/>
    <property type="molecule type" value="Genomic_DNA"/>
</dbReference>
<proteinExistence type="predicted"/>
<dbReference type="Gene3D" id="3.30.870.10">
    <property type="entry name" value="Endonuclease Chain A"/>
    <property type="match status" value="1"/>
</dbReference>
<dbReference type="RefSeq" id="WP_155439094.1">
    <property type="nucleotide sequence ID" value="NZ_WNLA01000006.1"/>
</dbReference>
<reference evidence="1 2" key="1">
    <citation type="submission" date="2019-11" db="EMBL/GenBank/DDBJ databases">
        <title>Type strains purchased from KCTC, JCM and DSMZ.</title>
        <authorList>
            <person name="Lu H."/>
        </authorList>
    </citation>
    <scope>NUCLEOTIDE SEQUENCE [LARGE SCALE GENOMIC DNA]</scope>
    <source>
        <strain evidence="1 2">KCTC 42409</strain>
    </source>
</reference>
<protein>
    <recommendedName>
        <fullName evidence="3">Phospholipase D-like domain-containing protein</fullName>
    </recommendedName>
</protein>
<name>A0A6L6PZ45_9BURK</name>